<dbReference type="RefSeq" id="WP_041058806.1">
    <property type="nucleotide sequence ID" value="NZ_JXAL01000001.1"/>
</dbReference>
<name>A0ABR5A8W3_9BACL</name>
<protein>
    <submittedName>
        <fullName evidence="1">Uncharacterized protein</fullName>
    </submittedName>
</protein>
<sequence>MKLKEVTTKKEYTLLSDSHASSFVWKGTDGSNAPLPDGFYYWTLEADAPTITFIVEEGKEPVPKTAPAYNGQSQMVLLDRTAPEVLGVHPLGNNRLAIETRDMVGGLKKVTTIGSAQGSESWTTSPIRTAVAVPAG</sequence>
<gene>
    <name evidence="1" type="ORF">SD71_01795</name>
</gene>
<organism evidence="1 2">
    <name type="scientific">Cohnella kolymensis</name>
    <dbReference type="NCBI Taxonomy" id="1590652"/>
    <lineage>
        <taxon>Bacteria</taxon>
        <taxon>Bacillati</taxon>
        <taxon>Bacillota</taxon>
        <taxon>Bacilli</taxon>
        <taxon>Bacillales</taxon>
        <taxon>Paenibacillaceae</taxon>
        <taxon>Cohnella</taxon>
    </lineage>
</organism>
<keyword evidence="2" id="KW-1185">Reference proteome</keyword>
<evidence type="ECO:0000313" key="1">
    <source>
        <dbReference type="EMBL" id="KIL37416.1"/>
    </source>
</evidence>
<comment type="caution">
    <text evidence="1">The sequence shown here is derived from an EMBL/GenBank/DDBJ whole genome shotgun (WGS) entry which is preliminary data.</text>
</comment>
<proteinExistence type="predicted"/>
<accession>A0ABR5A8W3</accession>
<dbReference type="Proteomes" id="UP000054526">
    <property type="component" value="Unassembled WGS sequence"/>
</dbReference>
<evidence type="ECO:0000313" key="2">
    <source>
        <dbReference type="Proteomes" id="UP000054526"/>
    </source>
</evidence>
<reference evidence="1 2" key="1">
    <citation type="submission" date="2014-12" db="EMBL/GenBank/DDBJ databases">
        <title>Draft genome sequence of Cohnella kolymensis strain B-2846.</title>
        <authorList>
            <person name="Karlyshev A.V."/>
            <person name="Kudryashova E.B."/>
        </authorList>
    </citation>
    <scope>NUCLEOTIDE SEQUENCE [LARGE SCALE GENOMIC DNA]</scope>
    <source>
        <strain evidence="1 2">VKM B-2846</strain>
    </source>
</reference>
<dbReference type="EMBL" id="JXAL01000001">
    <property type="protein sequence ID" value="KIL37416.1"/>
    <property type="molecule type" value="Genomic_DNA"/>
</dbReference>